<sequence>MFKVTPANFARLWRQRTILGIIFFIGVTMGMLLVALLGVQLTRVESSFNPAYTIDTLHPVALENLEIDRAEILATDRQQIIDRVRAFFERYGSPMAPYVEILVDQSYACGGNYRVLVGIAGSESGLGKVPYKLYNPFGYLNGVQYASWEEALTDLSCKISQQHISKCGEDLRCLALRYAGPSDDLNLFISKVAWFMGQV</sequence>
<keyword evidence="1" id="KW-1133">Transmembrane helix</keyword>
<keyword evidence="1" id="KW-0472">Membrane</keyword>
<name>A0A955I6E1_9BACT</name>
<evidence type="ECO:0000313" key="2">
    <source>
        <dbReference type="EMBL" id="MCA9379477.1"/>
    </source>
</evidence>
<keyword evidence="1" id="KW-0812">Transmembrane</keyword>
<dbReference type="EMBL" id="JAGQLI010000199">
    <property type="protein sequence ID" value="MCA9379477.1"/>
    <property type="molecule type" value="Genomic_DNA"/>
</dbReference>
<proteinExistence type="predicted"/>
<evidence type="ECO:0000313" key="3">
    <source>
        <dbReference type="Proteomes" id="UP000760819"/>
    </source>
</evidence>
<accession>A0A955I6E1</accession>
<reference evidence="2" key="1">
    <citation type="submission" date="2020-04" db="EMBL/GenBank/DDBJ databases">
        <authorList>
            <person name="Zhang T."/>
        </authorList>
    </citation>
    <scope>NUCLEOTIDE SEQUENCE</scope>
    <source>
        <strain evidence="2">HKST-UBA12</strain>
    </source>
</reference>
<dbReference type="AlphaFoldDB" id="A0A955I6E1"/>
<evidence type="ECO:0000256" key="1">
    <source>
        <dbReference type="SAM" id="Phobius"/>
    </source>
</evidence>
<comment type="caution">
    <text evidence="2">The sequence shown here is derived from an EMBL/GenBank/DDBJ whole genome shotgun (WGS) entry which is preliminary data.</text>
</comment>
<organism evidence="2 3">
    <name type="scientific">Candidatus Dojkabacteria bacterium</name>
    <dbReference type="NCBI Taxonomy" id="2099670"/>
    <lineage>
        <taxon>Bacteria</taxon>
        <taxon>Candidatus Dojkabacteria</taxon>
    </lineage>
</organism>
<dbReference type="Proteomes" id="UP000760819">
    <property type="component" value="Unassembled WGS sequence"/>
</dbReference>
<feature type="transmembrane region" description="Helical" evidence="1">
    <location>
        <begin position="21"/>
        <end position="41"/>
    </location>
</feature>
<reference evidence="2" key="2">
    <citation type="journal article" date="2021" name="Microbiome">
        <title>Successional dynamics and alternative stable states in a saline activated sludge microbial community over 9 years.</title>
        <authorList>
            <person name="Wang Y."/>
            <person name="Ye J."/>
            <person name="Ju F."/>
            <person name="Liu L."/>
            <person name="Boyd J.A."/>
            <person name="Deng Y."/>
            <person name="Parks D.H."/>
            <person name="Jiang X."/>
            <person name="Yin X."/>
            <person name="Woodcroft B.J."/>
            <person name="Tyson G.W."/>
            <person name="Hugenholtz P."/>
            <person name="Polz M.F."/>
            <person name="Zhang T."/>
        </authorList>
    </citation>
    <scope>NUCLEOTIDE SEQUENCE</scope>
    <source>
        <strain evidence="2">HKST-UBA12</strain>
    </source>
</reference>
<protein>
    <submittedName>
        <fullName evidence="2">Uncharacterized protein</fullName>
    </submittedName>
</protein>
<gene>
    <name evidence="2" type="ORF">KC640_03545</name>
</gene>